<dbReference type="Proteomes" id="UP000267251">
    <property type="component" value="Unassembled WGS sequence"/>
</dbReference>
<keyword evidence="4" id="KW-1185">Reference proteome</keyword>
<accession>A0A4P9Y254</accession>
<feature type="region of interest" description="Disordered" evidence="1">
    <location>
        <begin position="49"/>
        <end position="81"/>
    </location>
</feature>
<feature type="chain" id="PRO_5020438258" evidence="2">
    <location>
        <begin position="23"/>
        <end position="269"/>
    </location>
</feature>
<feature type="region of interest" description="Disordered" evidence="1">
    <location>
        <begin position="101"/>
        <end position="125"/>
    </location>
</feature>
<feature type="signal peptide" evidence="2">
    <location>
        <begin position="1"/>
        <end position="22"/>
    </location>
</feature>
<reference evidence="4" key="1">
    <citation type="journal article" date="2018" name="Nat. Microbiol.">
        <title>Leveraging single-cell genomics to expand the fungal tree of life.</title>
        <authorList>
            <person name="Ahrendt S.R."/>
            <person name="Quandt C.A."/>
            <person name="Ciobanu D."/>
            <person name="Clum A."/>
            <person name="Salamov A."/>
            <person name="Andreopoulos B."/>
            <person name="Cheng J.F."/>
            <person name="Woyke T."/>
            <person name="Pelin A."/>
            <person name="Henrissat B."/>
            <person name="Reynolds N.K."/>
            <person name="Benny G.L."/>
            <person name="Smith M.E."/>
            <person name="James T.Y."/>
            <person name="Grigoriev I.V."/>
        </authorList>
    </citation>
    <scope>NUCLEOTIDE SEQUENCE [LARGE SCALE GENOMIC DNA]</scope>
</reference>
<name>A0A4P9Y254_9FUNG</name>
<sequence length="269" mass="31237">MQRVFLPVTFLFGVSFLTLALAYPTEPNRSAPTQDMKWHEPSRKYLPRYPSPLRNHFQPEPFENDINPKFSSSTKRARQIEQHDDLMLRVRPYAVPDRIAINSGEPKRQLSKPRESKHEANKAKARPLSVRDRFYKKGKSLHIVLKGILSGFLEGKLDIPPPYEEIEASVETMLECSASFFRNADRQQHWKNLWNGFRNDYQTIRKTSTITNPENKDPMLHLILAFQELTVKLNPMVHDRDPDDVAKFDSNGSLNLAIKATKNLKQRQE</sequence>
<protein>
    <submittedName>
        <fullName evidence="3">Uncharacterized protein</fullName>
    </submittedName>
</protein>
<keyword evidence="2" id="KW-0732">Signal</keyword>
<evidence type="ECO:0000256" key="1">
    <source>
        <dbReference type="SAM" id="MobiDB-lite"/>
    </source>
</evidence>
<dbReference type="AlphaFoldDB" id="A0A4P9Y254"/>
<dbReference type="EMBL" id="KZ988467">
    <property type="protein sequence ID" value="RKP12131.1"/>
    <property type="molecule type" value="Genomic_DNA"/>
</dbReference>
<evidence type="ECO:0000256" key="2">
    <source>
        <dbReference type="SAM" id="SignalP"/>
    </source>
</evidence>
<organism evidence="3 4">
    <name type="scientific">Piptocephalis cylindrospora</name>
    <dbReference type="NCBI Taxonomy" id="1907219"/>
    <lineage>
        <taxon>Eukaryota</taxon>
        <taxon>Fungi</taxon>
        <taxon>Fungi incertae sedis</taxon>
        <taxon>Zoopagomycota</taxon>
        <taxon>Zoopagomycotina</taxon>
        <taxon>Zoopagomycetes</taxon>
        <taxon>Zoopagales</taxon>
        <taxon>Piptocephalidaceae</taxon>
        <taxon>Piptocephalis</taxon>
    </lineage>
</organism>
<gene>
    <name evidence="3" type="ORF">BJ684DRAFT_17351</name>
</gene>
<evidence type="ECO:0000313" key="4">
    <source>
        <dbReference type="Proteomes" id="UP000267251"/>
    </source>
</evidence>
<proteinExistence type="predicted"/>
<evidence type="ECO:0000313" key="3">
    <source>
        <dbReference type="EMBL" id="RKP12131.1"/>
    </source>
</evidence>
<feature type="compositionally biased region" description="Basic and acidic residues" evidence="1">
    <location>
        <begin position="105"/>
        <end position="122"/>
    </location>
</feature>